<dbReference type="Proteomes" id="UP001194539">
    <property type="component" value="Unassembled WGS sequence"/>
</dbReference>
<accession>A0ABS0P1C7</accession>
<dbReference type="EMBL" id="JACEGD010000011">
    <property type="protein sequence ID" value="MBH5387042.1"/>
    <property type="molecule type" value="Genomic_DNA"/>
</dbReference>
<sequence length="548" mass="57714">MAGPSLIIPVGADIRQFQKSMNETTSLATKATLAITKQTIQMSAGFLASQGAAGAAALAFGRLLGAAAPVLLAITAVRDAFKLMGYATELAKEKIAEFNQVTADATATGFSTEFFQRITKSGGEARDRVNDLTEALKRFNDQSTDKLGGSALQKRLDELQKVGNFPGTAIGGNDAEGKLRSVVALIDDALQKGQRLAALDLAETAFGPKVAAALRANSGYLADMLQRADAVNKTQLISDEDLGRAQDLQRRMDAAQKILADKWKPVQDDIAKLGMNYHESWVAITEDLASAVGYATQLYSALGKVPDWFANRIGGASVWKSITEATTTPESRKASEDYYGITKDPRDVQMAPATDKLGAALKNYAAVTAAMRQAQDVATAVRGDTSKDTAKKTEEQADAYDRASEAIEKHIARLGADANAQGLGAAAQAQMRAEAQLTTAAMQAYGKVTPQVAAEISDFAKRTGEAAAALEKAKVAASIEFGAKTAFLTADDLSIARQLAGIYGNDVTAALGSNRALAERDTKLSALLGTRLGDSPCCGIQVKLSPHG</sequence>
<evidence type="ECO:0008006" key="3">
    <source>
        <dbReference type="Google" id="ProtNLM"/>
    </source>
</evidence>
<comment type="caution">
    <text evidence="1">The sequence shown here is derived from an EMBL/GenBank/DDBJ whole genome shotgun (WGS) entry which is preliminary data.</text>
</comment>
<keyword evidence="2" id="KW-1185">Reference proteome</keyword>
<protein>
    <recommendedName>
        <fullName evidence="3">Bacteriophage tail tape measure N-terminal domain-containing protein</fullName>
    </recommendedName>
</protein>
<organism evidence="1 2">
    <name type="scientific">Bradyrhizobium diversitatis</name>
    <dbReference type="NCBI Taxonomy" id="2755406"/>
    <lineage>
        <taxon>Bacteria</taxon>
        <taxon>Pseudomonadati</taxon>
        <taxon>Pseudomonadota</taxon>
        <taxon>Alphaproteobacteria</taxon>
        <taxon>Hyphomicrobiales</taxon>
        <taxon>Nitrobacteraceae</taxon>
        <taxon>Bradyrhizobium</taxon>
    </lineage>
</organism>
<proteinExistence type="predicted"/>
<gene>
    <name evidence="1" type="ORF">H1B27_12260</name>
</gene>
<dbReference type="RefSeq" id="WP_197966456.1">
    <property type="nucleotide sequence ID" value="NZ_JACEGD010000011.1"/>
</dbReference>
<name>A0ABS0P1C7_9BRAD</name>
<evidence type="ECO:0000313" key="1">
    <source>
        <dbReference type="EMBL" id="MBH5387042.1"/>
    </source>
</evidence>
<reference evidence="1 2" key="1">
    <citation type="submission" date="2020-07" db="EMBL/GenBank/DDBJ databases">
        <title>Bradyrhizobium diversity isolated from nodules of indigenous legumes of Western Australia.</title>
        <authorList>
            <person name="Klepa M.S."/>
        </authorList>
    </citation>
    <scope>NUCLEOTIDE SEQUENCE [LARGE SCALE GENOMIC DNA]</scope>
    <source>
        <strain evidence="1 2">CNPSo 4019</strain>
    </source>
</reference>
<evidence type="ECO:0000313" key="2">
    <source>
        <dbReference type="Proteomes" id="UP001194539"/>
    </source>
</evidence>